<dbReference type="GO" id="GO:0006357">
    <property type="term" value="P:regulation of transcription by RNA polymerase II"/>
    <property type="evidence" value="ECO:0007669"/>
    <property type="project" value="TreeGrafter"/>
</dbReference>
<evidence type="ECO:0000313" key="3">
    <source>
        <dbReference type="WBParaSite" id="scaffold824_cov179.g1848"/>
    </source>
</evidence>
<feature type="domain" description="MADF" evidence="1">
    <location>
        <begin position="155"/>
        <end position="239"/>
    </location>
</feature>
<sequence length="252" mass="29190">MTEQDKIISGLKTENVDLQADNLMSAAVLQLTKALHSVIMKKCHEEWMNNKQFDPFGRAMEQTKHFDHAIARNDFDAVEGYLVNNGRADVMLDFFKKLNLWNDARRLAKKHLPEMLQIVEDGYTQYVSTQAACTTSVFSSATTTEKAEDESFEMRLIKAVKSNEVMYNREKRTAISSQTSLDEHWRTIGTKLGKEPEVCKDKWYQLRKSFSKQLKNAKAGKASKWPYFEAMAWLTDHMMCSKYDDMEEDEEI</sequence>
<dbReference type="Pfam" id="PF10545">
    <property type="entry name" value="MADF_DNA_bdg"/>
    <property type="match status" value="1"/>
</dbReference>
<name>A0A915N9R1_MELJA</name>
<reference evidence="3" key="1">
    <citation type="submission" date="2022-11" db="UniProtKB">
        <authorList>
            <consortium name="WormBaseParasite"/>
        </authorList>
    </citation>
    <scope>IDENTIFICATION</scope>
</reference>
<dbReference type="PANTHER" id="PTHR12243:SF69">
    <property type="entry name" value="SI:CH73-59F11.3"/>
    <property type="match status" value="1"/>
</dbReference>
<dbReference type="WBParaSite" id="scaffold824_cov179.g1848">
    <property type="protein sequence ID" value="scaffold824_cov179.g1848"/>
    <property type="gene ID" value="scaffold824_cov179.g1848"/>
</dbReference>
<dbReference type="SMART" id="SM00595">
    <property type="entry name" value="MADF"/>
    <property type="match status" value="1"/>
</dbReference>
<dbReference type="InterPro" id="IPR039353">
    <property type="entry name" value="TF_Adf1"/>
</dbReference>
<dbReference type="PANTHER" id="PTHR12243">
    <property type="entry name" value="MADF DOMAIN TRANSCRIPTION FACTOR"/>
    <property type="match status" value="1"/>
</dbReference>
<accession>A0A915N9R1</accession>
<dbReference type="Proteomes" id="UP000887561">
    <property type="component" value="Unplaced"/>
</dbReference>
<protein>
    <submittedName>
        <fullName evidence="3">MADF domain-containing protein</fullName>
    </submittedName>
</protein>
<organism evidence="2 3">
    <name type="scientific">Meloidogyne javanica</name>
    <name type="common">Root-knot nematode worm</name>
    <dbReference type="NCBI Taxonomy" id="6303"/>
    <lineage>
        <taxon>Eukaryota</taxon>
        <taxon>Metazoa</taxon>
        <taxon>Ecdysozoa</taxon>
        <taxon>Nematoda</taxon>
        <taxon>Chromadorea</taxon>
        <taxon>Rhabditida</taxon>
        <taxon>Tylenchina</taxon>
        <taxon>Tylenchomorpha</taxon>
        <taxon>Tylenchoidea</taxon>
        <taxon>Meloidogynidae</taxon>
        <taxon>Meloidogyninae</taxon>
        <taxon>Meloidogyne</taxon>
        <taxon>Meloidogyne incognita group</taxon>
    </lineage>
</organism>
<dbReference type="AlphaFoldDB" id="A0A915N9R1"/>
<proteinExistence type="predicted"/>
<dbReference type="InterPro" id="IPR006578">
    <property type="entry name" value="MADF-dom"/>
</dbReference>
<dbReference type="GO" id="GO:0005667">
    <property type="term" value="C:transcription regulator complex"/>
    <property type="evidence" value="ECO:0007669"/>
    <property type="project" value="TreeGrafter"/>
</dbReference>
<dbReference type="PROSITE" id="PS51029">
    <property type="entry name" value="MADF"/>
    <property type="match status" value="1"/>
</dbReference>
<dbReference type="GO" id="GO:0005634">
    <property type="term" value="C:nucleus"/>
    <property type="evidence" value="ECO:0007669"/>
    <property type="project" value="TreeGrafter"/>
</dbReference>
<evidence type="ECO:0000313" key="2">
    <source>
        <dbReference type="Proteomes" id="UP000887561"/>
    </source>
</evidence>
<keyword evidence="2" id="KW-1185">Reference proteome</keyword>
<evidence type="ECO:0000259" key="1">
    <source>
        <dbReference type="PROSITE" id="PS51029"/>
    </source>
</evidence>